<proteinExistence type="inferred from homology"/>
<accession>A0A0L8AB48</accession>
<dbReference type="Pfam" id="PF01427">
    <property type="entry name" value="Peptidase_M15"/>
    <property type="match status" value="1"/>
</dbReference>
<keyword evidence="5 9" id="KW-0862">Zinc</keyword>
<gene>
    <name evidence="9" type="primary">ddpX</name>
    <name evidence="12" type="ORF">W7K_09620</name>
</gene>
<comment type="caution">
    <text evidence="12">The sequence shown here is derived from an EMBL/GenBank/DDBJ whole genome shotgun (WGS) entry which is preliminary data.</text>
</comment>
<dbReference type="InterPro" id="IPR009045">
    <property type="entry name" value="Zn_M74/Hedgehog-like"/>
</dbReference>
<keyword evidence="4 9" id="KW-0378">Hydrolase</keyword>
<comment type="catalytic activity">
    <reaction evidence="1 9 10">
        <text>D-alanyl-D-alanine + H2O = 2 D-alanine</text>
        <dbReference type="Rhea" id="RHEA:20661"/>
        <dbReference type="ChEBI" id="CHEBI:15377"/>
        <dbReference type="ChEBI" id="CHEBI:57416"/>
        <dbReference type="ChEBI" id="CHEBI:57822"/>
        <dbReference type="EC" id="3.4.13.22"/>
    </reaction>
</comment>
<name>A0A0L8AB48_9GAMM</name>
<feature type="binding site" evidence="9">
    <location>
        <position position="149"/>
    </location>
    <ligand>
        <name>Zn(2+)</name>
        <dbReference type="ChEBI" id="CHEBI:29105"/>
        <note>catalytic</note>
    </ligand>
</feature>
<evidence type="ECO:0000256" key="9">
    <source>
        <dbReference type="HAMAP-Rule" id="MF_01924"/>
    </source>
</evidence>
<keyword evidence="11" id="KW-0732">Signal</keyword>
<keyword evidence="2 9" id="KW-0645">Protease</keyword>
<feature type="binding site" evidence="9">
    <location>
        <position position="156"/>
    </location>
    <ligand>
        <name>Zn(2+)</name>
        <dbReference type="ChEBI" id="CHEBI:29105"/>
        <note>catalytic</note>
    </ligand>
</feature>
<dbReference type="CDD" id="cd14817">
    <property type="entry name" value="D-Ala-D-Ala_dipeptidase_VanX"/>
    <property type="match status" value="1"/>
</dbReference>
<keyword evidence="6 9" id="KW-0224">Dipeptidase</keyword>
<evidence type="ECO:0000256" key="11">
    <source>
        <dbReference type="SAM" id="SignalP"/>
    </source>
</evidence>
<organism evidence="12 13">
    <name type="scientific">Stenotrophomonas geniculata N1</name>
    <dbReference type="NCBI Taxonomy" id="1167641"/>
    <lineage>
        <taxon>Bacteria</taxon>
        <taxon>Pseudomonadati</taxon>
        <taxon>Pseudomonadota</taxon>
        <taxon>Gammaproteobacteria</taxon>
        <taxon>Lysobacterales</taxon>
        <taxon>Lysobacteraceae</taxon>
        <taxon>Stenotrophomonas</taxon>
    </lineage>
</organism>
<reference evidence="12 13" key="1">
    <citation type="journal article" date="2012" name="J. Bacteriol.">
        <title>Genome sequence of a novel nicotine-degrading strain, Pseudomonas geniculata N1.</title>
        <authorList>
            <person name="Tang H."/>
            <person name="Yu H."/>
            <person name="Tai C."/>
            <person name="Huang K."/>
            <person name="Liu Y."/>
            <person name="Wang L."/>
            <person name="Yao Y."/>
            <person name="Wu G."/>
            <person name="Xu P."/>
        </authorList>
    </citation>
    <scope>NUCLEOTIDE SEQUENCE [LARGE SCALE GENOMIC DNA]</scope>
    <source>
        <strain evidence="12 13">N1</strain>
    </source>
</reference>
<evidence type="ECO:0000256" key="3">
    <source>
        <dbReference type="ARBA" id="ARBA00022723"/>
    </source>
</evidence>
<dbReference type="SUPFAM" id="SSF55166">
    <property type="entry name" value="Hedgehog/DD-peptidase"/>
    <property type="match status" value="1"/>
</dbReference>
<feature type="site" description="Transition state stabilizer" evidence="9">
    <location>
        <position position="104"/>
    </location>
</feature>
<dbReference type="GO" id="GO:0006508">
    <property type="term" value="P:proteolysis"/>
    <property type="evidence" value="ECO:0007669"/>
    <property type="project" value="UniProtKB-KW"/>
</dbReference>
<comment type="similarity">
    <text evidence="9 10">Belongs to the peptidase M15D family.</text>
</comment>
<evidence type="ECO:0000313" key="13">
    <source>
        <dbReference type="Proteomes" id="UP000036890"/>
    </source>
</evidence>
<evidence type="ECO:0000256" key="10">
    <source>
        <dbReference type="PIRNR" id="PIRNR026671"/>
    </source>
</evidence>
<dbReference type="EC" id="3.4.13.22" evidence="9 10"/>
<comment type="function">
    <text evidence="9 10">Catalyzes hydrolysis of the D-alanyl-D-alanine dipeptide.</text>
</comment>
<dbReference type="Gene3D" id="3.30.1380.10">
    <property type="match status" value="1"/>
</dbReference>
<evidence type="ECO:0000256" key="6">
    <source>
        <dbReference type="ARBA" id="ARBA00022997"/>
    </source>
</evidence>
<dbReference type="GO" id="GO:0071555">
    <property type="term" value="P:cell wall organization"/>
    <property type="evidence" value="ECO:0007669"/>
    <property type="project" value="UniProtKB-KW"/>
</dbReference>
<comment type="cofactor">
    <cofactor evidence="9">
        <name>Zn(2+)</name>
        <dbReference type="ChEBI" id="CHEBI:29105"/>
    </cofactor>
    <text evidence="9">Binds 1 zinc ion per subunit.</text>
</comment>
<dbReference type="OrthoDB" id="9801430at2"/>
<dbReference type="Proteomes" id="UP000036890">
    <property type="component" value="Unassembled WGS sequence"/>
</dbReference>
<evidence type="ECO:0000256" key="4">
    <source>
        <dbReference type="ARBA" id="ARBA00022801"/>
    </source>
</evidence>
<evidence type="ECO:0000256" key="5">
    <source>
        <dbReference type="ARBA" id="ARBA00022833"/>
    </source>
</evidence>
<dbReference type="PANTHER" id="PTHR43126:SF1">
    <property type="entry name" value="D-ALANYL-D-ALANINE DIPEPTIDASE"/>
    <property type="match status" value="1"/>
</dbReference>
<protein>
    <recommendedName>
        <fullName evidence="9 10">D-alanyl-D-alanine dipeptidase</fullName>
        <shortName evidence="9 10">D-Ala-D-Ala dipeptidase</shortName>
        <ecNumber evidence="9 10">3.4.13.22</ecNumber>
    </recommendedName>
</protein>
<evidence type="ECO:0000256" key="1">
    <source>
        <dbReference type="ARBA" id="ARBA00001362"/>
    </source>
</evidence>
<feature type="binding site" evidence="9">
    <location>
        <position position="219"/>
    </location>
    <ligand>
        <name>Zn(2+)</name>
        <dbReference type="ChEBI" id="CHEBI:29105"/>
        <note>catalytic</note>
    </ligand>
</feature>
<dbReference type="PIRSF" id="PIRSF026671">
    <property type="entry name" value="AA_dipeptidase"/>
    <property type="match status" value="1"/>
</dbReference>
<sequence length="237" mass="26020">MTSRTCISLVLATALAATASAAEPPRVSPATDAASAGLVEIRTLSPGIDMDIRYAGANNFTGARVPGYEASSCYLLAPVAKALAQVEQDLRAQGFGLRLYDCYRPVRSVQAFMAWVNDPRELSRKAQQYPDLDKPRLLADGYIAERSGHSRGATVDLGLLDCRSRACTPLDMGTDFDFFGPRAHTQTSGLSETQQANRRQLVQAMARRGFVNYPQEWWHYTFQPEPDPGTAYDVPVR</sequence>
<keyword evidence="3 9" id="KW-0479">Metal-binding</keyword>
<dbReference type="RefSeq" id="WP_032952565.1">
    <property type="nucleotide sequence ID" value="NZ_AJLO02000020.1"/>
</dbReference>
<keyword evidence="7 9" id="KW-0482">Metalloprotease</keyword>
<dbReference type="GO" id="GO:0008270">
    <property type="term" value="F:zinc ion binding"/>
    <property type="evidence" value="ECO:0007669"/>
    <property type="project" value="UniProtKB-UniRule"/>
</dbReference>
<evidence type="ECO:0000256" key="7">
    <source>
        <dbReference type="ARBA" id="ARBA00023049"/>
    </source>
</evidence>
<dbReference type="EMBL" id="AJLO02000020">
    <property type="protein sequence ID" value="KOE99461.1"/>
    <property type="molecule type" value="Genomic_DNA"/>
</dbReference>
<dbReference type="PANTHER" id="PTHR43126">
    <property type="entry name" value="D-ALANYL-D-ALANINE DIPEPTIDASE"/>
    <property type="match status" value="1"/>
</dbReference>
<evidence type="ECO:0000256" key="8">
    <source>
        <dbReference type="ARBA" id="ARBA00023316"/>
    </source>
</evidence>
<dbReference type="GO" id="GO:0160237">
    <property type="term" value="F:D-Ala-D-Ala dipeptidase activity"/>
    <property type="evidence" value="ECO:0007669"/>
    <property type="project" value="UniProtKB-EC"/>
</dbReference>
<dbReference type="HAMAP" id="MF_01924">
    <property type="entry name" value="A_A_dipeptidase"/>
    <property type="match status" value="1"/>
</dbReference>
<dbReference type="InterPro" id="IPR000755">
    <property type="entry name" value="A_A_dipeptidase"/>
</dbReference>
<dbReference type="GO" id="GO:0008237">
    <property type="term" value="F:metallopeptidase activity"/>
    <property type="evidence" value="ECO:0007669"/>
    <property type="project" value="UniProtKB-KW"/>
</dbReference>
<feature type="chain" id="PRO_5005579716" description="D-alanyl-D-alanine dipeptidase" evidence="11">
    <location>
        <begin position="22"/>
        <end position="237"/>
    </location>
</feature>
<feature type="active site" description="Proton donor/acceptor" evidence="9">
    <location>
        <position position="216"/>
    </location>
</feature>
<dbReference type="AlphaFoldDB" id="A0A0L8AB48"/>
<keyword evidence="8 10" id="KW-0961">Cell wall biogenesis/degradation</keyword>
<evidence type="ECO:0000256" key="2">
    <source>
        <dbReference type="ARBA" id="ARBA00022670"/>
    </source>
</evidence>
<evidence type="ECO:0000313" key="12">
    <source>
        <dbReference type="EMBL" id="KOE99461.1"/>
    </source>
</evidence>
<feature type="signal peptide" evidence="11">
    <location>
        <begin position="1"/>
        <end position="21"/>
    </location>
</feature>